<keyword evidence="8" id="KW-1185">Reference proteome</keyword>
<sequence>MATRTRPSQRRRQMLTRERIVETAVELLDSSGDGALTVRALTTRLGTGPGAIYWHIGNMDELLVAAADAVITAALTTPRDEAATTEPNEAATTHPDRAATTQPDRAAATPQDEIRAIALGLFDAVAEHPWLAAQLALQITRNPWGPVTLRIFESIGRPVSTLGVPEADWFTTTSTLVHYLLGATAQTSQSDETATRTEAGRAEFLATASKAWRDLDPDEYPFMRAIADQMREHDDREQFLTGINLVLTGITTLHQPPIDP</sequence>
<keyword evidence="3" id="KW-0804">Transcription</keyword>
<dbReference type="InterPro" id="IPR004111">
    <property type="entry name" value="Repressor_TetR_C"/>
</dbReference>
<dbReference type="GO" id="GO:0003700">
    <property type="term" value="F:DNA-binding transcription factor activity"/>
    <property type="evidence" value="ECO:0007669"/>
    <property type="project" value="TreeGrafter"/>
</dbReference>
<dbReference type="Pfam" id="PF00440">
    <property type="entry name" value="TetR_N"/>
    <property type="match status" value="1"/>
</dbReference>
<evidence type="ECO:0000313" key="7">
    <source>
        <dbReference type="EMBL" id="AQZ71042.1"/>
    </source>
</evidence>
<dbReference type="SUPFAM" id="SSF46689">
    <property type="entry name" value="Homeodomain-like"/>
    <property type="match status" value="1"/>
</dbReference>
<evidence type="ECO:0000256" key="3">
    <source>
        <dbReference type="ARBA" id="ARBA00023163"/>
    </source>
</evidence>
<dbReference type="GO" id="GO:0000976">
    <property type="term" value="F:transcription cis-regulatory region binding"/>
    <property type="evidence" value="ECO:0007669"/>
    <property type="project" value="TreeGrafter"/>
</dbReference>
<protein>
    <submittedName>
        <fullName evidence="7">TetR family transcriptional regulator</fullName>
    </submittedName>
</protein>
<dbReference type="Gene3D" id="1.10.357.10">
    <property type="entry name" value="Tetracycline Repressor, domain 2"/>
    <property type="match status" value="1"/>
</dbReference>
<accession>A0A1V0ALR6</accession>
<evidence type="ECO:0000259" key="6">
    <source>
        <dbReference type="PROSITE" id="PS50977"/>
    </source>
</evidence>
<dbReference type="InterPro" id="IPR050109">
    <property type="entry name" value="HTH-type_TetR-like_transc_reg"/>
</dbReference>
<dbReference type="GO" id="GO:0045892">
    <property type="term" value="P:negative regulation of DNA-templated transcription"/>
    <property type="evidence" value="ECO:0007669"/>
    <property type="project" value="InterPro"/>
</dbReference>
<dbReference type="EMBL" id="CP017717">
    <property type="protein sequence ID" value="AQZ71042.1"/>
    <property type="molecule type" value="Genomic_DNA"/>
</dbReference>
<dbReference type="Proteomes" id="UP000190797">
    <property type="component" value="Chromosome"/>
</dbReference>
<dbReference type="InterPro" id="IPR009057">
    <property type="entry name" value="Homeodomain-like_sf"/>
</dbReference>
<dbReference type="PANTHER" id="PTHR30055:SF151">
    <property type="entry name" value="TRANSCRIPTIONAL REGULATORY PROTEIN"/>
    <property type="match status" value="1"/>
</dbReference>
<dbReference type="STRING" id="1909395.BKM31_41215"/>
<evidence type="ECO:0000256" key="4">
    <source>
        <dbReference type="PROSITE-ProRule" id="PRU00335"/>
    </source>
</evidence>
<evidence type="ECO:0000313" key="8">
    <source>
        <dbReference type="Proteomes" id="UP000190797"/>
    </source>
</evidence>
<organism evidence="7 8">
    <name type="scientific">[Actinomadura] parvosata subsp. kistnae</name>
    <dbReference type="NCBI Taxonomy" id="1909395"/>
    <lineage>
        <taxon>Bacteria</taxon>
        <taxon>Bacillati</taxon>
        <taxon>Actinomycetota</taxon>
        <taxon>Actinomycetes</taxon>
        <taxon>Streptosporangiales</taxon>
        <taxon>Streptosporangiaceae</taxon>
        <taxon>Nonomuraea</taxon>
    </lineage>
</organism>
<evidence type="ECO:0000256" key="5">
    <source>
        <dbReference type="SAM" id="MobiDB-lite"/>
    </source>
</evidence>
<dbReference type="SUPFAM" id="SSF48498">
    <property type="entry name" value="Tetracyclin repressor-like, C-terminal domain"/>
    <property type="match status" value="1"/>
</dbReference>
<dbReference type="PANTHER" id="PTHR30055">
    <property type="entry name" value="HTH-TYPE TRANSCRIPTIONAL REGULATOR RUTR"/>
    <property type="match status" value="1"/>
</dbReference>
<dbReference type="InterPro" id="IPR036271">
    <property type="entry name" value="Tet_transcr_reg_TetR-rel_C_sf"/>
</dbReference>
<evidence type="ECO:0000256" key="2">
    <source>
        <dbReference type="ARBA" id="ARBA00023125"/>
    </source>
</evidence>
<dbReference type="PROSITE" id="PS50977">
    <property type="entry name" value="HTH_TETR_2"/>
    <property type="match status" value="1"/>
</dbReference>
<reference evidence="8" key="1">
    <citation type="journal article" date="2017" name="Med. Chem. Commun.">
        <title>Nonomuraea sp. ATCC 55076 harbours the largest actinomycete chromosome to date and the kistamicin biosynthetic gene cluster.</title>
        <authorList>
            <person name="Nazari B."/>
            <person name="Forneris C.C."/>
            <person name="Gibson M.I."/>
            <person name="Moon K."/>
            <person name="Schramma K.R."/>
            <person name="Seyedsayamdost M.R."/>
        </authorList>
    </citation>
    <scope>NUCLEOTIDE SEQUENCE [LARGE SCALE GENOMIC DNA]</scope>
    <source>
        <strain evidence="8">ATCC 55076</strain>
    </source>
</reference>
<dbReference type="Gene3D" id="1.10.10.60">
    <property type="entry name" value="Homeodomain-like"/>
    <property type="match status" value="1"/>
</dbReference>
<evidence type="ECO:0000256" key="1">
    <source>
        <dbReference type="ARBA" id="ARBA00023015"/>
    </source>
</evidence>
<name>A0A1V0ALR6_9ACTN</name>
<feature type="compositionally biased region" description="Low complexity" evidence="5">
    <location>
        <begin position="84"/>
        <end position="93"/>
    </location>
</feature>
<dbReference type="InterPro" id="IPR001647">
    <property type="entry name" value="HTH_TetR"/>
</dbReference>
<keyword evidence="1" id="KW-0805">Transcription regulation</keyword>
<keyword evidence="2 4" id="KW-0238">DNA-binding</keyword>
<dbReference type="KEGG" id="noa:BKM31_41215"/>
<gene>
    <name evidence="7" type="ORF">BKM31_41215</name>
</gene>
<dbReference type="AlphaFoldDB" id="A0A1V0ALR6"/>
<dbReference type="Pfam" id="PF02909">
    <property type="entry name" value="TetR_C_1"/>
    <property type="match status" value="1"/>
</dbReference>
<feature type="DNA-binding region" description="H-T-H motif" evidence="4">
    <location>
        <begin position="37"/>
        <end position="56"/>
    </location>
</feature>
<feature type="region of interest" description="Disordered" evidence="5">
    <location>
        <begin position="78"/>
        <end position="109"/>
    </location>
</feature>
<feature type="domain" description="HTH tetR-type" evidence="6">
    <location>
        <begin position="14"/>
        <end position="74"/>
    </location>
</feature>
<dbReference type="RefSeq" id="WP_080047295.1">
    <property type="nucleotide sequence ID" value="NZ_CP017717.1"/>
</dbReference>
<proteinExistence type="predicted"/>
<dbReference type="OrthoDB" id="4427109at2"/>